<sequence>MLITLGIVLGILLAAFLRPIARNTLAIDCLTSASTVLVVACLPIRGLLVSMIVALGLRLVWAWLINGTAVRP</sequence>
<evidence type="ECO:0000313" key="3">
    <source>
        <dbReference type="Proteomes" id="UP000177515"/>
    </source>
</evidence>
<protein>
    <submittedName>
        <fullName evidence="2">Uncharacterized protein</fullName>
    </submittedName>
</protein>
<keyword evidence="1" id="KW-0812">Transmembrane</keyword>
<proteinExistence type="predicted"/>
<evidence type="ECO:0000313" key="2">
    <source>
        <dbReference type="EMBL" id="AOZ05866.1"/>
    </source>
</evidence>
<gene>
    <name evidence="2" type="ORF">BKK80_08580</name>
</gene>
<keyword evidence="1" id="KW-0472">Membrane</keyword>
<organism evidence="2 3">
    <name type="scientific">Cupriavidus malaysiensis</name>
    <dbReference type="NCBI Taxonomy" id="367825"/>
    <lineage>
        <taxon>Bacteria</taxon>
        <taxon>Pseudomonadati</taxon>
        <taxon>Pseudomonadota</taxon>
        <taxon>Betaproteobacteria</taxon>
        <taxon>Burkholderiales</taxon>
        <taxon>Burkholderiaceae</taxon>
        <taxon>Cupriavidus</taxon>
    </lineage>
</organism>
<dbReference type="Proteomes" id="UP000177515">
    <property type="component" value="Chromosome 1"/>
</dbReference>
<dbReference type="RefSeq" id="WP_071068941.1">
    <property type="nucleotide sequence ID" value="NZ_CP017754.1"/>
</dbReference>
<feature type="transmembrane region" description="Helical" evidence="1">
    <location>
        <begin position="36"/>
        <end position="61"/>
    </location>
</feature>
<dbReference type="EMBL" id="CP017754">
    <property type="protein sequence ID" value="AOZ05866.1"/>
    <property type="molecule type" value="Genomic_DNA"/>
</dbReference>
<keyword evidence="3" id="KW-1185">Reference proteome</keyword>
<keyword evidence="1" id="KW-1133">Transmembrane helix</keyword>
<accession>A0ABM6F347</accession>
<reference evidence="2 3" key="1">
    <citation type="submission" date="2016-10" db="EMBL/GenBank/DDBJ databases">
        <title>Complete genome sequences of three Cupriavidus strains isolated from various Malaysian environments.</title>
        <authorList>
            <person name="Abdullah A.A.-A."/>
            <person name="Shafie N.A.H."/>
            <person name="Lau N.S."/>
        </authorList>
    </citation>
    <scope>NUCLEOTIDE SEQUENCE [LARGE SCALE GENOMIC DNA]</scope>
    <source>
        <strain evidence="2 3">USMAA1020</strain>
    </source>
</reference>
<name>A0ABM6F347_9BURK</name>
<evidence type="ECO:0000256" key="1">
    <source>
        <dbReference type="SAM" id="Phobius"/>
    </source>
</evidence>